<dbReference type="PROSITE" id="PS52029">
    <property type="entry name" value="LD_TPASE"/>
    <property type="match status" value="1"/>
</dbReference>
<dbReference type="GO" id="GO:0016740">
    <property type="term" value="F:transferase activity"/>
    <property type="evidence" value="ECO:0007669"/>
    <property type="project" value="UniProtKB-KW"/>
</dbReference>
<dbReference type="GO" id="GO:0071972">
    <property type="term" value="F:peptidoglycan L,D-transpeptidase activity"/>
    <property type="evidence" value="ECO:0007669"/>
    <property type="project" value="TreeGrafter"/>
</dbReference>
<accession>A0A376GZE2</accession>
<evidence type="ECO:0000256" key="1">
    <source>
        <dbReference type="ARBA" id="ARBA00004752"/>
    </source>
</evidence>
<keyword evidence="3 6" id="KW-0133">Cell shape</keyword>
<keyword evidence="2" id="KW-0808">Transferase</keyword>
<dbReference type="GO" id="GO:0008360">
    <property type="term" value="P:regulation of cell shape"/>
    <property type="evidence" value="ECO:0007669"/>
    <property type="project" value="UniProtKB-UniRule"/>
</dbReference>
<organism evidence="8 9">
    <name type="scientific">Enterococcus gallinarum</name>
    <dbReference type="NCBI Taxonomy" id="1353"/>
    <lineage>
        <taxon>Bacteria</taxon>
        <taxon>Bacillati</taxon>
        <taxon>Bacillota</taxon>
        <taxon>Bacilli</taxon>
        <taxon>Lactobacillales</taxon>
        <taxon>Enterococcaceae</taxon>
        <taxon>Enterococcus</taxon>
    </lineage>
</organism>
<keyword evidence="5 6" id="KW-0961">Cell wall biogenesis/degradation</keyword>
<evidence type="ECO:0000259" key="7">
    <source>
        <dbReference type="PROSITE" id="PS52029"/>
    </source>
</evidence>
<dbReference type="GO" id="GO:0018104">
    <property type="term" value="P:peptidoglycan-protein cross-linking"/>
    <property type="evidence" value="ECO:0007669"/>
    <property type="project" value="TreeGrafter"/>
</dbReference>
<reference evidence="8 9" key="1">
    <citation type="submission" date="2018-06" db="EMBL/GenBank/DDBJ databases">
        <authorList>
            <consortium name="Pathogen Informatics"/>
            <person name="Doyle S."/>
        </authorList>
    </citation>
    <scope>NUCLEOTIDE SEQUENCE [LARGE SCALE GENOMIC DNA]</scope>
    <source>
        <strain evidence="8 9">NCTC12360</strain>
    </source>
</reference>
<dbReference type="EMBL" id="UFYW01000001">
    <property type="protein sequence ID" value="STD83911.1"/>
    <property type="molecule type" value="Genomic_DNA"/>
</dbReference>
<keyword evidence="9" id="KW-1185">Reference proteome</keyword>
<feature type="active site" description="Nucleophile" evidence="6">
    <location>
        <position position="441"/>
    </location>
</feature>
<protein>
    <submittedName>
        <fullName evidence="8">ErfK/YbiS/YcfS/YnhG family protein</fullName>
    </submittedName>
</protein>
<evidence type="ECO:0000256" key="2">
    <source>
        <dbReference type="ARBA" id="ARBA00022679"/>
    </source>
</evidence>
<evidence type="ECO:0000256" key="3">
    <source>
        <dbReference type="ARBA" id="ARBA00022960"/>
    </source>
</evidence>
<evidence type="ECO:0000313" key="9">
    <source>
        <dbReference type="Proteomes" id="UP000254807"/>
    </source>
</evidence>
<gene>
    <name evidence="8" type="ORF">NCTC12360_02398</name>
</gene>
<dbReference type="AlphaFoldDB" id="A0A376GZE2"/>
<dbReference type="InterPro" id="IPR038063">
    <property type="entry name" value="Transpep_catalytic_dom"/>
</dbReference>
<keyword evidence="4 6" id="KW-0573">Peptidoglycan synthesis</keyword>
<dbReference type="InterPro" id="IPR050979">
    <property type="entry name" value="LD-transpeptidase"/>
</dbReference>
<dbReference type="InterPro" id="IPR022029">
    <property type="entry name" value="YoaR-like_PG-bd"/>
</dbReference>
<sequence>MTRSNKHTHTQSKTKKIVLIAIAAVLVVIAGGYTYRSTYYQDRFLPNTSIDDIDISNKTVAEANDLLHDRYSKQSFTIKEGNTDWKTINLAQFGLQTDFTKELEDLKDEQNQWTWGMAYVSAAEDKKLGTVSVDQQKLTSETATIKEALETLNEGRTASKDATLKKGDDGFSIEPEVVGDAIDVEQTVTDLQKAITSGESELDLTAYQKKPSVTSDDKELAKEMESLNKIAQVNANYSINGSTFQIPTATIMDWLSYKDGKTTIDEEKVRNYVADLGNQYNTSTNASTFKSTKQGEVSVPAGTLSWTIQTDSETSALIEALKTGEDFTRSPVVLGSADPSGPLFGNTYIEVDLKNQHMWYYKDGAVALETDIISGKPKSPTPTGVFYVWNKERNATLTGEDYSSPVDYWMPIDWTGVGIHDSDWQPEYGGDLWKTRGSHGCVNTPPGVMKELFGMVEVGTPVIVI</sequence>
<dbReference type="SUPFAM" id="SSF141523">
    <property type="entry name" value="L,D-transpeptidase catalytic domain-like"/>
    <property type="match status" value="1"/>
</dbReference>
<dbReference type="UniPathway" id="UPA00219"/>
<dbReference type="InterPro" id="IPR005490">
    <property type="entry name" value="LD_TPept_cat_dom"/>
</dbReference>
<dbReference type="SUPFAM" id="SSF143985">
    <property type="entry name" value="L,D-transpeptidase pre-catalytic domain-like"/>
    <property type="match status" value="1"/>
</dbReference>
<dbReference type="Proteomes" id="UP000254807">
    <property type="component" value="Unassembled WGS sequence"/>
</dbReference>
<proteinExistence type="predicted"/>
<dbReference type="Pfam" id="PF12229">
    <property type="entry name" value="PG_binding_4"/>
    <property type="match status" value="2"/>
</dbReference>
<dbReference type="RefSeq" id="WP_060815443.1">
    <property type="nucleotide sequence ID" value="NZ_JBHULA010000021.1"/>
</dbReference>
<dbReference type="PANTHER" id="PTHR30582">
    <property type="entry name" value="L,D-TRANSPEPTIDASE"/>
    <property type="match status" value="1"/>
</dbReference>
<evidence type="ECO:0000256" key="4">
    <source>
        <dbReference type="ARBA" id="ARBA00022984"/>
    </source>
</evidence>
<feature type="active site" description="Proton donor/acceptor" evidence="6">
    <location>
        <position position="420"/>
    </location>
</feature>
<evidence type="ECO:0000313" key="8">
    <source>
        <dbReference type="EMBL" id="STD83911.1"/>
    </source>
</evidence>
<dbReference type="OrthoDB" id="3176960at2"/>
<feature type="domain" description="L,D-TPase catalytic" evidence="7">
    <location>
        <begin position="347"/>
        <end position="465"/>
    </location>
</feature>
<dbReference type="InterPro" id="IPR038054">
    <property type="entry name" value="LD_TPept-like_central_sf"/>
</dbReference>
<comment type="pathway">
    <text evidence="1 6">Cell wall biogenesis; peptidoglycan biosynthesis.</text>
</comment>
<name>A0A376GZE2_ENTGA</name>
<dbReference type="Gene3D" id="3.10.20.800">
    <property type="match status" value="1"/>
</dbReference>
<dbReference type="PANTHER" id="PTHR30582:SF33">
    <property type="entry name" value="EXPORTED PROTEIN"/>
    <property type="match status" value="1"/>
</dbReference>
<dbReference type="GO" id="GO:0071555">
    <property type="term" value="P:cell wall organization"/>
    <property type="evidence" value="ECO:0007669"/>
    <property type="project" value="UniProtKB-UniRule"/>
</dbReference>
<evidence type="ECO:0000256" key="6">
    <source>
        <dbReference type="PROSITE-ProRule" id="PRU01373"/>
    </source>
</evidence>
<evidence type="ECO:0000256" key="5">
    <source>
        <dbReference type="ARBA" id="ARBA00023316"/>
    </source>
</evidence>
<dbReference type="Gene3D" id="2.40.440.10">
    <property type="entry name" value="L,D-transpeptidase catalytic domain-like"/>
    <property type="match status" value="1"/>
</dbReference>
<dbReference type="GO" id="GO:0005576">
    <property type="term" value="C:extracellular region"/>
    <property type="evidence" value="ECO:0007669"/>
    <property type="project" value="TreeGrafter"/>
</dbReference>
<dbReference type="Pfam" id="PF03734">
    <property type="entry name" value="YkuD"/>
    <property type="match status" value="1"/>
</dbReference>
<dbReference type="CDD" id="cd16913">
    <property type="entry name" value="YkuD_like"/>
    <property type="match status" value="1"/>
</dbReference>